<dbReference type="GO" id="GO:0005886">
    <property type="term" value="C:plasma membrane"/>
    <property type="evidence" value="ECO:0007669"/>
    <property type="project" value="TreeGrafter"/>
</dbReference>
<comment type="subcellular location">
    <subcellularLocation>
        <location evidence="1">Cell envelope</location>
    </subcellularLocation>
    <subcellularLocation>
        <location evidence="2">Periplasm</location>
    </subcellularLocation>
</comment>
<dbReference type="EMBL" id="AP019782">
    <property type="protein sequence ID" value="BBL70725.1"/>
    <property type="molecule type" value="Genomic_DNA"/>
</dbReference>
<evidence type="ECO:0000256" key="1">
    <source>
        <dbReference type="ARBA" id="ARBA00004196"/>
    </source>
</evidence>
<dbReference type="GO" id="GO:0005507">
    <property type="term" value="F:copper ion binding"/>
    <property type="evidence" value="ECO:0007669"/>
    <property type="project" value="UniProtKB-UniRule"/>
</dbReference>
<evidence type="ECO:0000256" key="2">
    <source>
        <dbReference type="RuleBase" id="RU369037"/>
    </source>
</evidence>
<organism evidence="5 6">
    <name type="scientific">Methylogaea oryzae</name>
    <dbReference type="NCBI Taxonomy" id="1295382"/>
    <lineage>
        <taxon>Bacteria</taxon>
        <taxon>Pseudomonadati</taxon>
        <taxon>Pseudomonadota</taxon>
        <taxon>Gammaproteobacteria</taxon>
        <taxon>Methylococcales</taxon>
        <taxon>Methylococcaceae</taxon>
        <taxon>Methylogaea</taxon>
    </lineage>
</organism>
<dbReference type="GO" id="GO:0042597">
    <property type="term" value="C:periplasmic space"/>
    <property type="evidence" value="ECO:0007669"/>
    <property type="project" value="UniProtKB-SubCell"/>
</dbReference>
<comment type="similarity">
    <text evidence="2">Belongs to the CopC family.</text>
</comment>
<keyword evidence="2 3" id="KW-0732">Signal</keyword>
<evidence type="ECO:0000313" key="5">
    <source>
        <dbReference type="EMBL" id="BBL70725.1"/>
    </source>
</evidence>
<keyword evidence="2" id="KW-0479">Metal-binding</keyword>
<dbReference type="PANTHER" id="PTHR34820:SF4">
    <property type="entry name" value="INNER MEMBRANE PROTEIN YEBZ"/>
    <property type="match status" value="1"/>
</dbReference>
<proteinExistence type="inferred from homology"/>
<keyword evidence="2" id="KW-0574">Periplasm</keyword>
<feature type="domain" description="CopC" evidence="4">
    <location>
        <begin position="25"/>
        <end position="118"/>
    </location>
</feature>
<dbReference type="InterPro" id="IPR007348">
    <property type="entry name" value="CopC_dom"/>
</dbReference>
<dbReference type="Pfam" id="PF04234">
    <property type="entry name" value="CopC"/>
    <property type="match status" value="1"/>
</dbReference>
<dbReference type="GO" id="GO:0030313">
    <property type="term" value="C:cell envelope"/>
    <property type="evidence" value="ECO:0007669"/>
    <property type="project" value="UniProtKB-SubCell"/>
</dbReference>
<protein>
    <recommendedName>
        <fullName evidence="2">Copper resistance protein C</fullName>
    </recommendedName>
</protein>
<dbReference type="PANTHER" id="PTHR34820">
    <property type="entry name" value="INNER MEMBRANE PROTEIN YEBZ"/>
    <property type="match status" value="1"/>
</dbReference>
<evidence type="ECO:0000313" key="6">
    <source>
        <dbReference type="Proteomes" id="UP000824988"/>
    </source>
</evidence>
<keyword evidence="6" id="KW-1185">Reference proteome</keyword>
<accession>A0A8D5AM29</accession>
<sequence>MKLRPLLAPWLALALAAAAPAALAHAVITATSLQEQPVKPKSPAHVALFFNSNIEFKLSKVQLVSKGDVHSPLNIKPGKKRGELLIDLPGLEEGEYVIKYKVFAADGHLTDDQLRFRVAP</sequence>
<reference evidence="5" key="1">
    <citation type="submission" date="2019-06" db="EMBL/GenBank/DDBJ databases">
        <title>Complete genome sequence of Methylogaea oryzae strain JCM16910.</title>
        <authorList>
            <person name="Asakawa S."/>
        </authorList>
    </citation>
    <scope>NUCLEOTIDE SEQUENCE</scope>
    <source>
        <strain evidence="5">E10</strain>
    </source>
</reference>
<dbReference type="RefSeq" id="WP_221048607.1">
    <property type="nucleotide sequence ID" value="NZ_AP019782.1"/>
</dbReference>
<dbReference type="AlphaFoldDB" id="A0A8D5AM29"/>
<evidence type="ECO:0000259" key="4">
    <source>
        <dbReference type="Pfam" id="PF04234"/>
    </source>
</evidence>
<dbReference type="KEGG" id="moz:MoryE10_13310"/>
<evidence type="ECO:0000256" key="3">
    <source>
        <dbReference type="SAM" id="SignalP"/>
    </source>
</evidence>
<name>A0A8D5AM29_9GAMM</name>
<comment type="function">
    <text evidence="2">Involved in copper resistance.</text>
</comment>
<feature type="signal peptide" evidence="3">
    <location>
        <begin position="1"/>
        <end position="26"/>
    </location>
</feature>
<dbReference type="InterPro" id="IPR032694">
    <property type="entry name" value="CopC/D"/>
</dbReference>
<gene>
    <name evidence="5" type="ORF">MoryE10_13310</name>
</gene>
<keyword evidence="2" id="KW-0186">Copper</keyword>
<dbReference type="GO" id="GO:0006825">
    <property type="term" value="P:copper ion transport"/>
    <property type="evidence" value="ECO:0007669"/>
    <property type="project" value="InterPro"/>
</dbReference>
<dbReference type="GO" id="GO:0046688">
    <property type="term" value="P:response to copper ion"/>
    <property type="evidence" value="ECO:0007669"/>
    <property type="project" value="UniProtKB-UniRule"/>
</dbReference>
<feature type="chain" id="PRO_5034092568" description="Copper resistance protein C" evidence="3">
    <location>
        <begin position="27"/>
        <end position="120"/>
    </location>
</feature>
<dbReference type="Proteomes" id="UP000824988">
    <property type="component" value="Chromosome"/>
</dbReference>